<dbReference type="Pfam" id="PF21394">
    <property type="entry name" value="Beta-ketacyl_N"/>
    <property type="match status" value="1"/>
</dbReference>
<dbReference type="SUPFAM" id="SSF47336">
    <property type="entry name" value="ACP-like"/>
    <property type="match status" value="1"/>
</dbReference>
<sequence>MFNINNINSMNQPINNLEISKYISVIESALLRNILIEDCAVVTKKGENGQFQLIAYIVSSVRLSPEQIKSQLQNNLPTSLFPILPKIYVPVSSIPLTATGQIDEVALMKLAVIDSRLIANVEKQLESMGEIDRVAVIVEPQINKIPALHLTDLLPEISVINSEDHQTHGQKTLSSNNREHQQLLEPKKLAISHGEPLNYPQDAPQTLGELLEKTAQKSNTNISNNIIYIQSDGSQKIQSYQDLWQQAQRILTGLRNLGLKPQDKIIFQLSQNFDIIPAFWGCLLGGFVPVIIPPLQSYEEKNQAVDKICHVWQLLDNPFILTNEYLQKNLNSLSQWLPNPELNPELKICVIEELRINTPDLNYHASQPDDIAFFNLTSGSTGMPKCIGLTHKNLISRARGVNILCNFSSSDVILNWLPFDHIGSISDWHIRCIDIGCQLVYVQTEYILSRPLNWLDLIDKFRITHSWSPNFAYGLINHALKQEQRQNWNLECIKFFLTAGEAVSDKATMEFIEHLHTKYKLPKTALRPAFGMAEMGSGITYYQPTIEHPLTFHTIDKSSLKGQLKRLEIGNHQGTTFTDLGTVIPGVSIRIVDRENSLLLEETIGKLQVRGDAVFKGYYKNSPANQEALLESGWFDTGDLGFISHGHLVITGRAKETIIINGVNYYCHEIETAVEEVKGVEISYTAACAVRLNDNNTDRLAIFFHTEKVDDALFNLLKEIRTQIVKQVGINPDYLIPVAKEIIPKTAIGKIQRSQLSQRFHSGEFQKIIKQVDILFGNYHTIPDWFYRQVWQQKCPIINHDTLNITNSTLVFTDNSGLGEYISHRLSEYNLPYITVSSGEDFLKINNLSYEIDPEKAEHYQLLFNSLADNKIMLGQIIHLWTYEKYSGEVTSLDAIKQAQTPGIYSLLFLVQALAKVQSSQHQVDHQIKLLFVSSYVQSILSTDLIAYEKSPVLGLLKTIPQELPWLNCRHVDLNFEEVEKNVEKNGDYLLQELQISSKEREVGYRNGGRFVTRLQKVELLNEPKQPIPFQRGGTYLLSGGLGGIGVEIAKYLLKNYQARLLLIGRTALPEKSTWDLHLQKIDPISQRLQAYQELEQLGGEITYEAADICDLKQLQSIVAKSEANWGQKLDGIIHLAGIFYEQLLLEESPEKLLAMLTPKMLGTWTLHQLIKNHSHSFFINFSSLHGFFGSTAVGGYAAANSFIDRFSQYQQFHSTLNSYCFAWSMWNDTGMSQGYEIQNLMNTKGFSAMSCSQAIASMFASLHHNQTQLFVGLDGNSLNIRRWLMTSENLQTLTAYFTTNSTDIKLQNWQINDSFGTSCNCKLVQLLEMPLTTNGAIDKDKLIRQYIRQETSDYIAPRNEVEQKITQIWQQVLNISLLSVEDNFFELGGNSLLAGQVISRLRDTFAIELSLQSLFASPTVATLAHKLDILHWVVTSAETINRSEEYEEVCL</sequence>
<dbReference type="Pfam" id="PF23024">
    <property type="entry name" value="AMP-dom_DIP2-like"/>
    <property type="match status" value="1"/>
</dbReference>
<dbReference type="EMBL" id="JAQMTU010000058">
    <property type="protein sequence ID" value="MDB9486902.1"/>
    <property type="molecule type" value="Genomic_DNA"/>
</dbReference>
<evidence type="ECO:0000259" key="4">
    <source>
        <dbReference type="PROSITE" id="PS50075"/>
    </source>
</evidence>
<dbReference type="SUPFAM" id="SSF51735">
    <property type="entry name" value="NAD(P)-binding Rossmann-fold domains"/>
    <property type="match status" value="2"/>
</dbReference>
<dbReference type="InterPro" id="IPR020845">
    <property type="entry name" value="AMP-binding_CS"/>
</dbReference>
<name>A0ABT5A4P6_9CYAN</name>
<dbReference type="Proteomes" id="UP001212123">
    <property type="component" value="Unassembled WGS sequence"/>
</dbReference>
<dbReference type="InterPro" id="IPR045851">
    <property type="entry name" value="AMP-bd_C_sf"/>
</dbReference>
<dbReference type="InterPro" id="IPR049490">
    <property type="entry name" value="C883_1060-like_KR_N"/>
</dbReference>
<evidence type="ECO:0000256" key="2">
    <source>
        <dbReference type="ARBA" id="ARBA00022450"/>
    </source>
</evidence>
<protein>
    <submittedName>
        <fullName evidence="5">SDR family NAD(P)-dependent oxidoreductase</fullName>
    </submittedName>
</protein>
<dbReference type="CDD" id="cd08953">
    <property type="entry name" value="KR_2_SDR_x"/>
    <property type="match status" value="1"/>
</dbReference>
<accession>A0ABT5A4P6</accession>
<comment type="similarity">
    <text evidence="1">Belongs to the ATP-dependent AMP-binding enzyme family.</text>
</comment>
<dbReference type="Gene3D" id="1.10.1200.10">
    <property type="entry name" value="ACP-like"/>
    <property type="match status" value="1"/>
</dbReference>
<evidence type="ECO:0000256" key="1">
    <source>
        <dbReference type="ARBA" id="ARBA00006432"/>
    </source>
</evidence>
<dbReference type="InterPro" id="IPR020806">
    <property type="entry name" value="PKS_PP-bd"/>
</dbReference>
<dbReference type="CDD" id="cd05906">
    <property type="entry name" value="A_NRPS_TubE_like"/>
    <property type="match status" value="1"/>
</dbReference>
<dbReference type="PROSITE" id="PS00455">
    <property type="entry name" value="AMP_BINDING"/>
    <property type="match status" value="1"/>
</dbReference>
<keyword evidence="6" id="KW-1185">Reference proteome</keyword>
<dbReference type="SMART" id="SM00823">
    <property type="entry name" value="PKS_PP"/>
    <property type="match status" value="1"/>
</dbReference>
<gene>
    <name evidence="5" type="ORF">PN492_10165</name>
</gene>
<dbReference type="PANTHER" id="PTHR22754:SF32">
    <property type="entry name" value="DISCO-INTERACTING PROTEIN 2"/>
    <property type="match status" value="1"/>
</dbReference>
<feature type="domain" description="Carrier" evidence="4">
    <location>
        <begin position="1357"/>
        <end position="1432"/>
    </location>
</feature>
<dbReference type="InterPro" id="IPR000873">
    <property type="entry name" value="AMP-dep_synth/lig_dom"/>
</dbReference>
<comment type="caution">
    <text evidence="5">The sequence shown here is derived from an EMBL/GenBank/DDBJ whole genome shotgun (WGS) entry which is preliminary data.</text>
</comment>
<keyword evidence="2" id="KW-0596">Phosphopantetheine</keyword>
<dbReference type="Pfam" id="PF08659">
    <property type="entry name" value="KR"/>
    <property type="match status" value="1"/>
</dbReference>
<dbReference type="Gene3D" id="3.40.50.720">
    <property type="entry name" value="NAD(P)-binding Rossmann-like Domain"/>
    <property type="match status" value="1"/>
</dbReference>
<dbReference type="Gene3D" id="3.40.50.12780">
    <property type="entry name" value="N-terminal domain of ligase-like"/>
    <property type="match status" value="1"/>
</dbReference>
<evidence type="ECO:0000313" key="5">
    <source>
        <dbReference type="EMBL" id="MDB9486902.1"/>
    </source>
</evidence>
<proteinExistence type="inferred from homology"/>
<organism evidence="5 6">
    <name type="scientific">Dolichospermum circinale CS-537/01</name>
    <dbReference type="NCBI Taxonomy" id="3021739"/>
    <lineage>
        <taxon>Bacteria</taxon>
        <taxon>Bacillati</taxon>
        <taxon>Cyanobacteriota</taxon>
        <taxon>Cyanophyceae</taxon>
        <taxon>Nostocales</taxon>
        <taxon>Aphanizomenonaceae</taxon>
        <taxon>Dolichospermum</taxon>
        <taxon>Dolichospermum circinale</taxon>
    </lineage>
</organism>
<keyword evidence="3" id="KW-0597">Phosphoprotein</keyword>
<evidence type="ECO:0000256" key="3">
    <source>
        <dbReference type="ARBA" id="ARBA00022553"/>
    </source>
</evidence>
<dbReference type="PROSITE" id="PS50075">
    <property type="entry name" value="CARRIER"/>
    <property type="match status" value="1"/>
</dbReference>
<dbReference type="Pfam" id="PF00501">
    <property type="entry name" value="AMP-binding"/>
    <property type="match status" value="1"/>
</dbReference>
<dbReference type="InterPro" id="IPR013968">
    <property type="entry name" value="PKS_KR"/>
</dbReference>
<dbReference type="InterPro" id="IPR057326">
    <property type="entry name" value="KR_dom"/>
</dbReference>
<reference evidence="5 6" key="1">
    <citation type="submission" date="2023-01" db="EMBL/GenBank/DDBJ databases">
        <title>Genomes from the Australian National Cyanobacteria Reference Collection.</title>
        <authorList>
            <person name="Willis A."/>
            <person name="Lee E.M.F."/>
        </authorList>
    </citation>
    <scope>NUCLEOTIDE SEQUENCE [LARGE SCALE GENOMIC DNA]</scope>
    <source>
        <strain evidence="5 6">CS-537/01</strain>
    </source>
</reference>
<dbReference type="SMART" id="SM00822">
    <property type="entry name" value="PKS_KR"/>
    <property type="match status" value="1"/>
</dbReference>
<dbReference type="InterPro" id="IPR042099">
    <property type="entry name" value="ANL_N_sf"/>
</dbReference>
<dbReference type="InterPro" id="IPR025110">
    <property type="entry name" value="AMP-bd_C"/>
</dbReference>
<dbReference type="PANTHER" id="PTHR22754">
    <property type="entry name" value="DISCO-INTERACTING PROTEIN 2 DIP2 -RELATED"/>
    <property type="match status" value="1"/>
</dbReference>
<dbReference type="Pfam" id="PF00550">
    <property type="entry name" value="PP-binding"/>
    <property type="match status" value="1"/>
</dbReference>
<dbReference type="InterPro" id="IPR036291">
    <property type="entry name" value="NAD(P)-bd_dom_sf"/>
</dbReference>
<evidence type="ECO:0000313" key="6">
    <source>
        <dbReference type="Proteomes" id="UP001212123"/>
    </source>
</evidence>
<dbReference type="InterPro" id="IPR036736">
    <property type="entry name" value="ACP-like_sf"/>
</dbReference>
<dbReference type="InterPro" id="IPR009081">
    <property type="entry name" value="PP-bd_ACP"/>
</dbReference>
<dbReference type="Gene3D" id="3.30.300.30">
    <property type="match status" value="2"/>
</dbReference>
<dbReference type="RefSeq" id="WP_196803190.1">
    <property type="nucleotide sequence ID" value="NZ_JAQMTU010000058.1"/>
</dbReference>
<dbReference type="SUPFAM" id="SSF56801">
    <property type="entry name" value="Acetyl-CoA synthetase-like"/>
    <property type="match status" value="2"/>
</dbReference>